<accession>A0A1K2HXH5</accession>
<dbReference type="AlphaFoldDB" id="A0A1K2HXH5"/>
<dbReference type="InterPro" id="IPR025058">
    <property type="entry name" value="DUF3995"/>
</dbReference>
<feature type="transmembrane region" description="Helical" evidence="1">
    <location>
        <begin position="81"/>
        <end position="102"/>
    </location>
</feature>
<dbReference type="EMBL" id="FPKU01000001">
    <property type="protein sequence ID" value="SFZ82986.1"/>
    <property type="molecule type" value="Genomic_DNA"/>
</dbReference>
<organism evidence="2 3">
    <name type="scientific">Devosia enhydra</name>
    <dbReference type="NCBI Taxonomy" id="665118"/>
    <lineage>
        <taxon>Bacteria</taxon>
        <taxon>Pseudomonadati</taxon>
        <taxon>Pseudomonadota</taxon>
        <taxon>Alphaproteobacteria</taxon>
        <taxon>Hyphomicrobiales</taxon>
        <taxon>Devosiaceae</taxon>
        <taxon>Devosia</taxon>
    </lineage>
</organism>
<keyword evidence="3" id="KW-1185">Reference proteome</keyword>
<keyword evidence="1" id="KW-0812">Transmembrane</keyword>
<sequence length="143" mass="15431">MSMLLAALVFIPLLAVAMGYALWSVGATWPIRNQELLAKTVVGTPGITRMPSRWTSLLAAILTLGAGITALSLADHDSGGTWLTLLGIVCAAAFLARGWAGYRPEWRRRYSEMPFADLDRRVYSPGALAIGLGFVALVIMRLL</sequence>
<keyword evidence="1" id="KW-1133">Transmembrane helix</keyword>
<dbReference type="Pfam" id="PF13160">
    <property type="entry name" value="DUF3995"/>
    <property type="match status" value="1"/>
</dbReference>
<evidence type="ECO:0000313" key="3">
    <source>
        <dbReference type="Proteomes" id="UP000183447"/>
    </source>
</evidence>
<evidence type="ECO:0000256" key="1">
    <source>
        <dbReference type="SAM" id="Phobius"/>
    </source>
</evidence>
<dbReference type="Proteomes" id="UP000183447">
    <property type="component" value="Unassembled WGS sequence"/>
</dbReference>
<protein>
    <recommendedName>
        <fullName evidence="4">DUF3995 domain-containing protein</fullName>
    </recommendedName>
</protein>
<feature type="transmembrane region" description="Helical" evidence="1">
    <location>
        <begin position="54"/>
        <end position="74"/>
    </location>
</feature>
<name>A0A1K2HXH5_9HYPH</name>
<gene>
    <name evidence="2" type="ORF">SAMN02983003_1392</name>
</gene>
<dbReference type="OrthoDB" id="344976at2"/>
<dbReference type="STRING" id="665118.SAMN02983003_1392"/>
<reference evidence="2 3" key="1">
    <citation type="submission" date="2016-11" db="EMBL/GenBank/DDBJ databases">
        <authorList>
            <person name="Jaros S."/>
            <person name="Januszkiewicz K."/>
            <person name="Wedrychowicz H."/>
        </authorList>
    </citation>
    <scope>NUCLEOTIDE SEQUENCE [LARGE SCALE GENOMIC DNA]</scope>
    <source>
        <strain evidence="2 3">ATCC 23634</strain>
    </source>
</reference>
<keyword evidence="1" id="KW-0472">Membrane</keyword>
<evidence type="ECO:0000313" key="2">
    <source>
        <dbReference type="EMBL" id="SFZ82986.1"/>
    </source>
</evidence>
<evidence type="ECO:0008006" key="4">
    <source>
        <dbReference type="Google" id="ProtNLM"/>
    </source>
</evidence>
<dbReference type="RefSeq" id="WP_084603294.1">
    <property type="nucleotide sequence ID" value="NZ_FPKU01000001.1"/>
</dbReference>
<proteinExistence type="predicted"/>
<feature type="transmembrane region" description="Helical" evidence="1">
    <location>
        <begin position="122"/>
        <end position="142"/>
    </location>
</feature>